<feature type="non-terminal residue" evidence="2">
    <location>
        <position position="311"/>
    </location>
</feature>
<sequence>AQVRRKRRRHGKSKRTKKRRSQRTDSESSNSSDEDSSDGSSDAPVSPKRRRLLDEEPKPKEVEMDYNPEAGRFKDARDVVENLRNGLKKELFSYDFTAAKIARSLDEARGKVAQDVHFSNGTWKKTKEQRLLTIELSASEFSEVMRRAARTVGREFAPGGKAKRRGKKVAKKLQEHLEKIADILIEKVRPQSGGVSPAKLLAAKTLYDELFTTLFDDIREQRKRNTLPDDYSVINVSKWNNMRWLDYVMNAEDDLNGAGRGGVSQWQGNARGATHPSSSRPERTQHQRHNDALGLAIGLGVVRGTESGLDT</sequence>
<dbReference type="Proteomes" id="UP000054007">
    <property type="component" value="Unassembled WGS sequence"/>
</dbReference>
<proteinExistence type="predicted"/>
<name>A0A0D7AT97_9AGAR</name>
<keyword evidence="3" id="KW-1185">Reference proteome</keyword>
<reference evidence="2 3" key="1">
    <citation type="journal article" date="2015" name="Fungal Genet. Biol.">
        <title>Evolution of novel wood decay mechanisms in Agaricales revealed by the genome sequences of Fistulina hepatica and Cylindrobasidium torrendii.</title>
        <authorList>
            <person name="Floudas D."/>
            <person name="Held B.W."/>
            <person name="Riley R."/>
            <person name="Nagy L.G."/>
            <person name="Koehler G."/>
            <person name="Ransdell A.S."/>
            <person name="Younus H."/>
            <person name="Chow J."/>
            <person name="Chiniquy J."/>
            <person name="Lipzen A."/>
            <person name="Tritt A."/>
            <person name="Sun H."/>
            <person name="Haridas S."/>
            <person name="LaButti K."/>
            <person name="Ohm R.A."/>
            <person name="Kues U."/>
            <person name="Blanchette R.A."/>
            <person name="Grigoriev I.V."/>
            <person name="Minto R.E."/>
            <person name="Hibbett D.S."/>
        </authorList>
    </citation>
    <scope>NUCLEOTIDE SEQUENCE [LARGE SCALE GENOMIC DNA]</scope>
    <source>
        <strain evidence="2 3">FP15055 ss-10</strain>
    </source>
</reference>
<gene>
    <name evidence="2" type="ORF">CYLTODRAFT_23661</name>
</gene>
<dbReference type="EMBL" id="KN881567">
    <property type="protein sequence ID" value="KIY60536.1"/>
    <property type="molecule type" value="Genomic_DNA"/>
</dbReference>
<feature type="compositionally biased region" description="Basic and acidic residues" evidence="1">
    <location>
        <begin position="52"/>
        <end position="63"/>
    </location>
</feature>
<accession>A0A0D7AT97</accession>
<evidence type="ECO:0000313" key="3">
    <source>
        <dbReference type="Proteomes" id="UP000054007"/>
    </source>
</evidence>
<feature type="compositionally biased region" description="Basic residues" evidence="1">
    <location>
        <begin position="1"/>
        <end position="21"/>
    </location>
</feature>
<protein>
    <submittedName>
        <fullName evidence="2">Uncharacterized protein</fullName>
    </submittedName>
</protein>
<evidence type="ECO:0000256" key="1">
    <source>
        <dbReference type="SAM" id="MobiDB-lite"/>
    </source>
</evidence>
<feature type="region of interest" description="Disordered" evidence="1">
    <location>
        <begin position="259"/>
        <end position="288"/>
    </location>
</feature>
<feature type="non-terminal residue" evidence="2">
    <location>
        <position position="1"/>
    </location>
</feature>
<evidence type="ECO:0000313" key="2">
    <source>
        <dbReference type="EMBL" id="KIY60536.1"/>
    </source>
</evidence>
<feature type="region of interest" description="Disordered" evidence="1">
    <location>
        <begin position="1"/>
        <end position="69"/>
    </location>
</feature>
<dbReference type="AlphaFoldDB" id="A0A0D7AT97"/>
<organism evidence="2 3">
    <name type="scientific">Cylindrobasidium torrendii FP15055 ss-10</name>
    <dbReference type="NCBI Taxonomy" id="1314674"/>
    <lineage>
        <taxon>Eukaryota</taxon>
        <taxon>Fungi</taxon>
        <taxon>Dikarya</taxon>
        <taxon>Basidiomycota</taxon>
        <taxon>Agaricomycotina</taxon>
        <taxon>Agaricomycetes</taxon>
        <taxon>Agaricomycetidae</taxon>
        <taxon>Agaricales</taxon>
        <taxon>Marasmiineae</taxon>
        <taxon>Physalacriaceae</taxon>
        <taxon>Cylindrobasidium</taxon>
    </lineage>
</organism>